<dbReference type="InterPro" id="IPR036318">
    <property type="entry name" value="FAD-bd_PCMH-like_sf"/>
</dbReference>
<dbReference type="Proteomes" id="UP000008207">
    <property type="component" value="Chromosome"/>
</dbReference>
<name>B8IEF3_METNO</name>
<dbReference type="GO" id="GO:0071949">
    <property type="term" value="F:FAD binding"/>
    <property type="evidence" value="ECO:0007669"/>
    <property type="project" value="InterPro"/>
</dbReference>
<feature type="domain" description="FAD-binding PCMH-type" evidence="1">
    <location>
        <begin position="1"/>
        <end position="174"/>
    </location>
</feature>
<reference evidence="2 3" key="1">
    <citation type="submission" date="2009-01" db="EMBL/GenBank/DDBJ databases">
        <title>Complete sequence of chromosome of Methylobacterium nodulans ORS 2060.</title>
        <authorList>
            <consortium name="US DOE Joint Genome Institute"/>
            <person name="Lucas S."/>
            <person name="Copeland A."/>
            <person name="Lapidus A."/>
            <person name="Glavina del Rio T."/>
            <person name="Dalin E."/>
            <person name="Tice H."/>
            <person name="Bruce D."/>
            <person name="Goodwin L."/>
            <person name="Pitluck S."/>
            <person name="Sims D."/>
            <person name="Brettin T."/>
            <person name="Detter J.C."/>
            <person name="Han C."/>
            <person name="Larimer F."/>
            <person name="Land M."/>
            <person name="Hauser L."/>
            <person name="Kyrpides N."/>
            <person name="Ivanova N."/>
            <person name="Marx C.J."/>
            <person name="Richardson P."/>
        </authorList>
    </citation>
    <scope>NUCLEOTIDE SEQUENCE [LARGE SCALE GENOMIC DNA]</scope>
    <source>
        <strain evidence="3">LMG 21967 / CNCM I-2342 / ORS 2060</strain>
    </source>
</reference>
<dbReference type="Gene3D" id="3.30.465.10">
    <property type="match status" value="1"/>
</dbReference>
<dbReference type="Pfam" id="PF00941">
    <property type="entry name" value="FAD_binding_5"/>
    <property type="match status" value="1"/>
</dbReference>
<dbReference type="PANTHER" id="PTHR42659:SF9">
    <property type="entry name" value="XANTHINE DEHYDROGENASE FAD-BINDING SUBUNIT XDHB-RELATED"/>
    <property type="match status" value="1"/>
</dbReference>
<dbReference type="GO" id="GO:0016491">
    <property type="term" value="F:oxidoreductase activity"/>
    <property type="evidence" value="ECO:0007669"/>
    <property type="project" value="InterPro"/>
</dbReference>
<dbReference type="InterPro" id="IPR016169">
    <property type="entry name" value="FAD-bd_PCMH_sub2"/>
</dbReference>
<evidence type="ECO:0000259" key="1">
    <source>
        <dbReference type="PROSITE" id="PS51387"/>
    </source>
</evidence>
<dbReference type="STRING" id="460265.Mnod_4658"/>
<dbReference type="RefSeq" id="WP_015931160.1">
    <property type="nucleotide sequence ID" value="NC_011894.1"/>
</dbReference>
<evidence type="ECO:0000313" key="2">
    <source>
        <dbReference type="EMBL" id="ACL59525.1"/>
    </source>
</evidence>
<dbReference type="EMBL" id="CP001349">
    <property type="protein sequence ID" value="ACL59525.1"/>
    <property type="molecule type" value="Genomic_DNA"/>
</dbReference>
<dbReference type="eggNOG" id="COG1319">
    <property type="taxonomic scope" value="Bacteria"/>
</dbReference>
<sequence>MDLNTITALLTPRSREDLAAWREGDAWLAGGTWLFSEPQPGIARLQDLSRLGWTPLEIDDEGLRIAATCTLAQLDRIECPSAWMAAPLIGQCCRALLGSFKIWTMATVGGNLCMALPAGPMIALTAALDGTCLIWRPDGSERLLSVVDFVRGPQETALQPGDILRRIDLPAASLRRRTAFRRISLSPNGRSGALLVGTRDPGGAFALTVTASIRRPLQLAFPTLPDEAALQARIAAAIPDALYYDDIHGAPDWRRHVTHLLAEEIRRDLDGDPRP</sequence>
<accession>B8IEF3</accession>
<dbReference type="KEGG" id="mno:Mnod_4658"/>
<dbReference type="PROSITE" id="PS51387">
    <property type="entry name" value="FAD_PCMH"/>
    <property type="match status" value="1"/>
</dbReference>
<gene>
    <name evidence="2" type="ordered locus">Mnod_4658</name>
</gene>
<dbReference type="HOGENOM" id="CLU_071554_0_0_5"/>
<dbReference type="InterPro" id="IPR051312">
    <property type="entry name" value="Diverse_Substr_Oxidored"/>
</dbReference>
<dbReference type="InterPro" id="IPR002346">
    <property type="entry name" value="Mopterin_DH_FAD-bd"/>
</dbReference>
<keyword evidence="3" id="KW-1185">Reference proteome</keyword>
<dbReference type="OrthoDB" id="7840711at2"/>
<dbReference type="InterPro" id="IPR016166">
    <property type="entry name" value="FAD-bd_PCMH"/>
</dbReference>
<organism evidence="2 3">
    <name type="scientific">Methylobacterium nodulans (strain LMG 21967 / CNCM I-2342 / ORS 2060)</name>
    <dbReference type="NCBI Taxonomy" id="460265"/>
    <lineage>
        <taxon>Bacteria</taxon>
        <taxon>Pseudomonadati</taxon>
        <taxon>Pseudomonadota</taxon>
        <taxon>Alphaproteobacteria</taxon>
        <taxon>Hyphomicrobiales</taxon>
        <taxon>Methylobacteriaceae</taxon>
        <taxon>Methylobacterium</taxon>
    </lineage>
</organism>
<dbReference type="AlphaFoldDB" id="B8IEF3"/>
<dbReference type="SUPFAM" id="SSF56176">
    <property type="entry name" value="FAD-binding/transporter-associated domain-like"/>
    <property type="match status" value="1"/>
</dbReference>
<protein>
    <submittedName>
        <fullName evidence="2">Molybdopterin dehydrogenase FAD-binding</fullName>
    </submittedName>
</protein>
<dbReference type="PANTHER" id="PTHR42659">
    <property type="entry name" value="XANTHINE DEHYDROGENASE SUBUNIT C-RELATED"/>
    <property type="match status" value="1"/>
</dbReference>
<proteinExistence type="predicted"/>
<evidence type="ECO:0000313" key="3">
    <source>
        <dbReference type="Proteomes" id="UP000008207"/>
    </source>
</evidence>